<proteinExistence type="predicted"/>
<organism evidence="1 2">
    <name type="scientific">Manduca sexta</name>
    <name type="common">Tobacco hawkmoth</name>
    <name type="synonym">Tobacco hornworm</name>
    <dbReference type="NCBI Taxonomy" id="7130"/>
    <lineage>
        <taxon>Eukaryota</taxon>
        <taxon>Metazoa</taxon>
        <taxon>Ecdysozoa</taxon>
        <taxon>Arthropoda</taxon>
        <taxon>Hexapoda</taxon>
        <taxon>Insecta</taxon>
        <taxon>Pterygota</taxon>
        <taxon>Neoptera</taxon>
        <taxon>Endopterygota</taxon>
        <taxon>Lepidoptera</taxon>
        <taxon>Glossata</taxon>
        <taxon>Ditrysia</taxon>
        <taxon>Bombycoidea</taxon>
        <taxon>Sphingidae</taxon>
        <taxon>Sphinginae</taxon>
        <taxon>Sphingini</taxon>
        <taxon>Manduca</taxon>
    </lineage>
</organism>
<evidence type="ECO:0000313" key="2">
    <source>
        <dbReference type="Proteomes" id="UP000791440"/>
    </source>
</evidence>
<keyword evidence="2" id="KW-1185">Reference proteome</keyword>
<dbReference type="AlphaFoldDB" id="A0A922CHZ3"/>
<accession>A0A922CHZ3</accession>
<protein>
    <submittedName>
        <fullName evidence="1">Uncharacterized protein</fullName>
    </submittedName>
</protein>
<name>A0A922CHZ3_MANSE</name>
<reference evidence="1" key="2">
    <citation type="submission" date="2020-12" db="EMBL/GenBank/DDBJ databases">
        <authorList>
            <person name="Kanost M."/>
        </authorList>
    </citation>
    <scope>NUCLEOTIDE SEQUENCE</scope>
</reference>
<dbReference type="EMBL" id="JH668337">
    <property type="protein sequence ID" value="KAG6446812.1"/>
    <property type="molecule type" value="Genomic_DNA"/>
</dbReference>
<evidence type="ECO:0000313" key="1">
    <source>
        <dbReference type="EMBL" id="KAG6446812.1"/>
    </source>
</evidence>
<sequence>MDFEEILCGHSLRPWKNSFTRPKPQAKSADKIEYKYGEDFFAAASAPHFRRRARITQASCMTPRHS</sequence>
<reference evidence="1" key="1">
    <citation type="journal article" date="2016" name="Insect Biochem. Mol. Biol.">
        <title>Multifaceted biological insights from a draft genome sequence of the tobacco hornworm moth, Manduca sexta.</title>
        <authorList>
            <person name="Kanost M.R."/>
            <person name="Arrese E.L."/>
            <person name="Cao X."/>
            <person name="Chen Y.R."/>
            <person name="Chellapilla S."/>
            <person name="Goldsmith M.R."/>
            <person name="Grosse-Wilde E."/>
            <person name="Heckel D.G."/>
            <person name="Herndon N."/>
            <person name="Jiang H."/>
            <person name="Papanicolaou A."/>
            <person name="Qu J."/>
            <person name="Soulages J.L."/>
            <person name="Vogel H."/>
            <person name="Walters J."/>
            <person name="Waterhouse R.M."/>
            <person name="Ahn S.J."/>
            <person name="Almeida F.C."/>
            <person name="An C."/>
            <person name="Aqrawi P."/>
            <person name="Bretschneider A."/>
            <person name="Bryant W.B."/>
            <person name="Bucks S."/>
            <person name="Chao H."/>
            <person name="Chevignon G."/>
            <person name="Christen J.M."/>
            <person name="Clarke D.F."/>
            <person name="Dittmer N.T."/>
            <person name="Ferguson L.C.F."/>
            <person name="Garavelou S."/>
            <person name="Gordon K.H.J."/>
            <person name="Gunaratna R.T."/>
            <person name="Han Y."/>
            <person name="Hauser F."/>
            <person name="He Y."/>
            <person name="Heidel-Fischer H."/>
            <person name="Hirsh A."/>
            <person name="Hu Y."/>
            <person name="Jiang H."/>
            <person name="Kalra D."/>
            <person name="Klinner C."/>
            <person name="Konig C."/>
            <person name="Kovar C."/>
            <person name="Kroll A.R."/>
            <person name="Kuwar S.S."/>
            <person name="Lee S.L."/>
            <person name="Lehman R."/>
            <person name="Li K."/>
            <person name="Li Z."/>
            <person name="Liang H."/>
            <person name="Lovelace S."/>
            <person name="Lu Z."/>
            <person name="Mansfield J.H."/>
            <person name="McCulloch K.J."/>
            <person name="Mathew T."/>
            <person name="Morton B."/>
            <person name="Muzny D.M."/>
            <person name="Neunemann D."/>
            <person name="Ongeri F."/>
            <person name="Pauchet Y."/>
            <person name="Pu L.L."/>
            <person name="Pyrousis I."/>
            <person name="Rao X.J."/>
            <person name="Redding A."/>
            <person name="Roesel C."/>
            <person name="Sanchez-Gracia A."/>
            <person name="Schaack S."/>
            <person name="Shukla A."/>
            <person name="Tetreau G."/>
            <person name="Wang Y."/>
            <person name="Xiong G.H."/>
            <person name="Traut W."/>
            <person name="Walsh T.K."/>
            <person name="Worley K.C."/>
            <person name="Wu D."/>
            <person name="Wu W."/>
            <person name="Wu Y.Q."/>
            <person name="Zhang X."/>
            <person name="Zou Z."/>
            <person name="Zucker H."/>
            <person name="Briscoe A.D."/>
            <person name="Burmester T."/>
            <person name="Clem R.J."/>
            <person name="Feyereisen R."/>
            <person name="Grimmelikhuijzen C.J.P."/>
            <person name="Hamodrakas S.J."/>
            <person name="Hansson B.S."/>
            <person name="Huguet E."/>
            <person name="Jermiin L.S."/>
            <person name="Lan Q."/>
            <person name="Lehman H.K."/>
            <person name="Lorenzen M."/>
            <person name="Merzendorfer H."/>
            <person name="Michalopoulos I."/>
            <person name="Morton D.B."/>
            <person name="Muthukrishnan S."/>
            <person name="Oakeshott J.G."/>
            <person name="Palmer W."/>
            <person name="Park Y."/>
            <person name="Passarelli A.L."/>
            <person name="Rozas J."/>
            <person name="Schwartz L.M."/>
            <person name="Smith W."/>
            <person name="Southgate A."/>
            <person name="Vilcinskas A."/>
            <person name="Vogt R."/>
            <person name="Wang P."/>
            <person name="Werren J."/>
            <person name="Yu X.Q."/>
            <person name="Zhou J.J."/>
            <person name="Brown S.J."/>
            <person name="Scherer S.E."/>
            <person name="Richards S."/>
            <person name="Blissard G.W."/>
        </authorList>
    </citation>
    <scope>NUCLEOTIDE SEQUENCE</scope>
</reference>
<comment type="caution">
    <text evidence="1">The sequence shown here is derived from an EMBL/GenBank/DDBJ whole genome shotgun (WGS) entry which is preliminary data.</text>
</comment>
<gene>
    <name evidence="1" type="ORF">O3G_MSEX004589</name>
</gene>
<dbReference type="Proteomes" id="UP000791440">
    <property type="component" value="Unassembled WGS sequence"/>
</dbReference>